<gene>
    <name evidence="1" type="ORF">SO3561_06310</name>
</gene>
<keyword evidence="2" id="KW-1185">Reference proteome</keyword>
<organism evidence="1 2">
    <name type="scientific">Streptomyces olivochromogenes</name>
    <dbReference type="NCBI Taxonomy" id="1963"/>
    <lineage>
        <taxon>Bacteria</taxon>
        <taxon>Bacillati</taxon>
        <taxon>Actinomycetota</taxon>
        <taxon>Actinomycetes</taxon>
        <taxon>Kitasatosporales</taxon>
        <taxon>Streptomycetaceae</taxon>
        <taxon>Streptomyces</taxon>
    </lineage>
</organism>
<proteinExistence type="predicted"/>
<evidence type="ECO:0000313" key="2">
    <source>
        <dbReference type="Proteomes" id="UP000217446"/>
    </source>
</evidence>
<dbReference type="EMBL" id="BDQI01000015">
    <property type="protein sequence ID" value="GAX54757.1"/>
    <property type="molecule type" value="Genomic_DNA"/>
</dbReference>
<sequence length="90" mass="10327">MKNPFRKRLVVTPEDTLPEVRLITTDETSWEPVDGLESVEVLVERPTIVQVRMGPSGSRTYGKYRVPTDVTDLDAFVTERVNEFFNNRAN</sequence>
<accession>A0A250VKM5</accession>
<evidence type="ECO:0000313" key="1">
    <source>
        <dbReference type="EMBL" id="GAX54757.1"/>
    </source>
</evidence>
<dbReference type="Proteomes" id="UP000217446">
    <property type="component" value="Unassembled WGS sequence"/>
</dbReference>
<comment type="caution">
    <text evidence="1">The sequence shown here is derived from an EMBL/GenBank/DDBJ whole genome shotgun (WGS) entry which is preliminary data.</text>
</comment>
<name>A0A250VKM5_STROL</name>
<protein>
    <submittedName>
        <fullName evidence="1">Uncharacterized protein</fullName>
    </submittedName>
</protein>
<dbReference type="AlphaFoldDB" id="A0A250VKM5"/>
<reference evidence="2" key="1">
    <citation type="submission" date="2017-05" db="EMBL/GenBank/DDBJ databases">
        <title>Streptomyces olivochromogenes NBRC 3561 whole genome shotgun sequence.</title>
        <authorList>
            <person name="Dohra H."/>
            <person name="Kodani S."/>
        </authorList>
    </citation>
    <scope>NUCLEOTIDE SEQUENCE [LARGE SCALE GENOMIC DNA]</scope>
    <source>
        <strain evidence="2">NBRC 3561</strain>
    </source>
</reference>